<keyword evidence="7" id="KW-1133">Transmembrane helix</keyword>
<dbReference type="PANTHER" id="PTHR10434:SF64">
    <property type="entry name" value="1-ACYL-SN-GLYCEROL-3-PHOSPHATE ACYLTRANSFERASE-RELATED"/>
    <property type="match status" value="1"/>
</dbReference>
<comment type="caution">
    <text evidence="9">The sequence shown here is derived from an EMBL/GenBank/DDBJ whole genome shotgun (WGS) entry which is preliminary data.</text>
</comment>
<feature type="region of interest" description="Disordered" evidence="6">
    <location>
        <begin position="1"/>
        <end position="32"/>
    </location>
</feature>
<accession>A0ABS3LTW7</accession>
<proteinExistence type="predicted"/>
<feature type="compositionally biased region" description="Basic and acidic residues" evidence="6">
    <location>
        <begin position="16"/>
        <end position="25"/>
    </location>
</feature>
<dbReference type="SUPFAM" id="SSF69593">
    <property type="entry name" value="Glycerol-3-phosphate (1)-acyltransferase"/>
    <property type="match status" value="1"/>
</dbReference>
<sequence length="345" mass="37710">MTSRPAGRRAAPPYRIDPHDPEQDRSPPPPTKGVFKRVRAIMRLSAIVVWVLSSVGFEACLLPVPGTAKIRWTRVIWRGLCILLSLDINVIGRRAGTVGGARARARGDRPVIYVANHSTWLDVPVLGALLPSVFVAKGDIEKWPVMGTISHIGRTIFVSRQRNTTGRERDEMVSRLAGGDNLILFPEGTSSDGSRVLPFMSAFFAIAKPPRLSAKARATLEGDDAAQAEFPPGMTPLIQPVSVVFDRLDGMPIGRAKRNVFAWYGDMDLGPHVWQLVHWRSMRASVLLHEPLDPEDFSSRKALAQAAWKAVSDGAARLRQNDIPQAPEWTLPSGVAKAASATEVA</sequence>
<evidence type="ECO:0000313" key="9">
    <source>
        <dbReference type="EMBL" id="MBO1359357.1"/>
    </source>
</evidence>
<evidence type="ECO:0000256" key="6">
    <source>
        <dbReference type="SAM" id="MobiDB-lite"/>
    </source>
</evidence>
<feature type="transmembrane region" description="Helical" evidence="7">
    <location>
        <begin position="44"/>
        <end position="64"/>
    </location>
</feature>
<keyword evidence="3" id="KW-0808">Transferase</keyword>
<dbReference type="PANTHER" id="PTHR10434">
    <property type="entry name" value="1-ACYL-SN-GLYCEROL-3-PHOSPHATE ACYLTRANSFERASE"/>
    <property type="match status" value="1"/>
</dbReference>
<keyword evidence="4" id="KW-0443">Lipid metabolism</keyword>
<feature type="compositionally biased region" description="Low complexity" evidence="6">
    <location>
        <begin position="1"/>
        <end position="13"/>
    </location>
</feature>
<gene>
    <name evidence="9" type="ORF">J2D73_06050</name>
</gene>
<evidence type="ECO:0000256" key="2">
    <source>
        <dbReference type="ARBA" id="ARBA00022516"/>
    </source>
</evidence>
<keyword evidence="7" id="KW-0472">Membrane</keyword>
<reference evidence="9 10" key="1">
    <citation type="submission" date="2021-03" db="EMBL/GenBank/DDBJ databases">
        <title>The complete genome sequence of Acetobacter sacchari TBRC 11175.</title>
        <authorList>
            <person name="Charoenyingcharoen P."/>
            <person name="Yukphan P."/>
        </authorList>
    </citation>
    <scope>NUCLEOTIDE SEQUENCE [LARGE SCALE GENOMIC DNA]</scope>
    <source>
        <strain evidence="9 10">TBRC 11175</strain>
    </source>
</reference>
<evidence type="ECO:0000256" key="7">
    <source>
        <dbReference type="SAM" id="Phobius"/>
    </source>
</evidence>
<keyword evidence="7" id="KW-0812">Transmembrane</keyword>
<comment type="pathway">
    <text evidence="1">Lipid metabolism.</text>
</comment>
<organism evidence="9 10">
    <name type="scientific">Acetobacter sacchari</name>
    <dbReference type="NCBI Taxonomy" id="2661687"/>
    <lineage>
        <taxon>Bacteria</taxon>
        <taxon>Pseudomonadati</taxon>
        <taxon>Pseudomonadota</taxon>
        <taxon>Alphaproteobacteria</taxon>
        <taxon>Acetobacterales</taxon>
        <taxon>Acetobacteraceae</taxon>
        <taxon>Acetobacter</taxon>
    </lineage>
</organism>
<dbReference type="Pfam" id="PF01553">
    <property type="entry name" value="Acyltransferase"/>
    <property type="match status" value="1"/>
</dbReference>
<keyword evidence="5 9" id="KW-0012">Acyltransferase</keyword>
<dbReference type="CDD" id="cd07989">
    <property type="entry name" value="LPLAT_AGPAT-like"/>
    <property type="match status" value="1"/>
</dbReference>
<dbReference type="RefSeq" id="WP_207880304.1">
    <property type="nucleotide sequence ID" value="NZ_JAFVMF010000005.1"/>
</dbReference>
<dbReference type="SMART" id="SM00563">
    <property type="entry name" value="PlsC"/>
    <property type="match status" value="1"/>
</dbReference>
<evidence type="ECO:0000259" key="8">
    <source>
        <dbReference type="SMART" id="SM00563"/>
    </source>
</evidence>
<feature type="domain" description="Phospholipid/glycerol acyltransferase" evidence="8">
    <location>
        <begin position="111"/>
        <end position="246"/>
    </location>
</feature>
<name>A0ABS3LTW7_9PROT</name>
<dbReference type="Proteomes" id="UP000664771">
    <property type="component" value="Unassembled WGS sequence"/>
</dbReference>
<evidence type="ECO:0000256" key="4">
    <source>
        <dbReference type="ARBA" id="ARBA00023098"/>
    </source>
</evidence>
<keyword evidence="2" id="KW-0444">Lipid biosynthesis</keyword>
<evidence type="ECO:0000256" key="3">
    <source>
        <dbReference type="ARBA" id="ARBA00022679"/>
    </source>
</evidence>
<evidence type="ECO:0000256" key="1">
    <source>
        <dbReference type="ARBA" id="ARBA00005189"/>
    </source>
</evidence>
<evidence type="ECO:0000313" key="10">
    <source>
        <dbReference type="Proteomes" id="UP000664771"/>
    </source>
</evidence>
<keyword evidence="10" id="KW-1185">Reference proteome</keyword>
<dbReference type="EMBL" id="JAFVMF010000005">
    <property type="protein sequence ID" value="MBO1359357.1"/>
    <property type="molecule type" value="Genomic_DNA"/>
</dbReference>
<dbReference type="InterPro" id="IPR002123">
    <property type="entry name" value="Plipid/glycerol_acylTrfase"/>
</dbReference>
<protein>
    <submittedName>
        <fullName evidence="9">1-acyl-sn-glycerol-3-phosphate acyltransferase</fullName>
    </submittedName>
</protein>
<dbReference type="GO" id="GO:0016746">
    <property type="term" value="F:acyltransferase activity"/>
    <property type="evidence" value="ECO:0007669"/>
    <property type="project" value="UniProtKB-KW"/>
</dbReference>
<evidence type="ECO:0000256" key="5">
    <source>
        <dbReference type="ARBA" id="ARBA00023315"/>
    </source>
</evidence>